<organism evidence="6 7">
    <name type="scientific">Subtercola vilae</name>
    <dbReference type="NCBI Taxonomy" id="2056433"/>
    <lineage>
        <taxon>Bacteria</taxon>
        <taxon>Bacillati</taxon>
        <taxon>Actinomycetota</taxon>
        <taxon>Actinomycetes</taxon>
        <taxon>Micrococcales</taxon>
        <taxon>Microbacteriaceae</taxon>
        <taxon>Subtercola</taxon>
    </lineage>
</organism>
<comment type="subcellular location">
    <subcellularLocation>
        <location evidence="1">Membrane</location>
        <topology evidence="1">Multi-pass membrane protein</topology>
    </subcellularLocation>
</comment>
<keyword evidence="4 5" id="KW-0472">Membrane</keyword>
<reference evidence="6 7" key="1">
    <citation type="journal article" date="2019" name="Microorganisms">
        <title>Systematic Affiliation and Genome Analysis of Subtercola vilae DB165(T) with Particular Emphasis on Cold Adaptation of an Isolate from a High-Altitude Cold Volcano Lake.</title>
        <authorList>
            <person name="Villalobos A.S."/>
            <person name="Wiese J."/>
            <person name="Imhoff J.F."/>
            <person name="Dorador C."/>
            <person name="Keller A."/>
            <person name="Hentschel U."/>
        </authorList>
    </citation>
    <scope>NUCLEOTIDE SEQUENCE [LARGE SCALE GENOMIC DNA]</scope>
    <source>
        <strain evidence="6 7">DB165</strain>
    </source>
</reference>
<evidence type="ECO:0000313" key="6">
    <source>
        <dbReference type="EMBL" id="TIH30590.1"/>
    </source>
</evidence>
<proteinExistence type="predicted"/>
<feature type="transmembrane region" description="Helical" evidence="5">
    <location>
        <begin position="28"/>
        <end position="52"/>
    </location>
</feature>
<dbReference type="InterPro" id="IPR019109">
    <property type="entry name" value="MamF_MmsF"/>
</dbReference>
<evidence type="ECO:0000256" key="2">
    <source>
        <dbReference type="ARBA" id="ARBA00022692"/>
    </source>
</evidence>
<dbReference type="Proteomes" id="UP000306192">
    <property type="component" value="Unassembled WGS sequence"/>
</dbReference>
<dbReference type="OrthoDB" id="9808930at2"/>
<sequence>MPRRTGVTTSGPAGYAVQPPLSPSDQRLWATLIHVGGIIFGFLPALIGYLVLKDRGEFIRDHTKTALNFQITLLIAYVIGSILSIVIIGVVVLIAAGIISIIFSIMAALAANKGELYVYPKWCAIQFVK</sequence>
<feature type="transmembrane region" description="Helical" evidence="5">
    <location>
        <begin position="73"/>
        <end position="106"/>
    </location>
</feature>
<evidence type="ECO:0000256" key="4">
    <source>
        <dbReference type="ARBA" id="ARBA00023136"/>
    </source>
</evidence>
<keyword evidence="3 5" id="KW-1133">Transmembrane helix</keyword>
<name>A0A4T2BI50_9MICO</name>
<accession>A0A4T2BI50</accession>
<comment type="caution">
    <text evidence="6">The sequence shown here is derived from an EMBL/GenBank/DDBJ whole genome shotgun (WGS) entry which is preliminary data.</text>
</comment>
<dbReference type="Pfam" id="PF09685">
    <property type="entry name" value="MamF_MmsF"/>
    <property type="match status" value="1"/>
</dbReference>
<dbReference type="AlphaFoldDB" id="A0A4T2BI50"/>
<protein>
    <submittedName>
        <fullName evidence="6">DUF4870 domain-containing protein</fullName>
    </submittedName>
</protein>
<evidence type="ECO:0000256" key="5">
    <source>
        <dbReference type="SAM" id="Phobius"/>
    </source>
</evidence>
<gene>
    <name evidence="6" type="ORF">D4765_17010</name>
</gene>
<evidence type="ECO:0000256" key="3">
    <source>
        <dbReference type="ARBA" id="ARBA00022989"/>
    </source>
</evidence>
<evidence type="ECO:0000313" key="7">
    <source>
        <dbReference type="Proteomes" id="UP000306192"/>
    </source>
</evidence>
<keyword evidence="2 5" id="KW-0812">Transmembrane</keyword>
<keyword evidence="7" id="KW-1185">Reference proteome</keyword>
<evidence type="ECO:0000256" key="1">
    <source>
        <dbReference type="ARBA" id="ARBA00004141"/>
    </source>
</evidence>
<dbReference type="EMBL" id="QYRT01000050">
    <property type="protein sequence ID" value="TIH30590.1"/>
    <property type="molecule type" value="Genomic_DNA"/>
</dbReference>